<sequence length="85" mass="9593">MLAHSRQLYSTRALSEKERECSSQFVSSPLRLARNLFVSPRHLGSQCHSHFPDSFRMPSCRARSSPKRHTARSGVPRVSGARVIT</sequence>
<name>A0A4Y2DIS6_ARAVE</name>
<accession>A0A4Y2DIS6</accession>
<feature type="region of interest" description="Disordered" evidence="1">
    <location>
        <begin position="58"/>
        <end position="85"/>
    </location>
</feature>
<organism evidence="2 3">
    <name type="scientific">Araneus ventricosus</name>
    <name type="common">Orbweaver spider</name>
    <name type="synonym">Epeira ventricosa</name>
    <dbReference type="NCBI Taxonomy" id="182803"/>
    <lineage>
        <taxon>Eukaryota</taxon>
        <taxon>Metazoa</taxon>
        <taxon>Ecdysozoa</taxon>
        <taxon>Arthropoda</taxon>
        <taxon>Chelicerata</taxon>
        <taxon>Arachnida</taxon>
        <taxon>Araneae</taxon>
        <taxon>Araneomorphae</taxon>
        <taxon>Entelegynae</taxon>
        <taxon>Araneoidea</taxon>
        <taxon>Araneidae</taxon>
        <taxon>Araneus</taxon>
    </lineage>
</organism>
<protein>
    <submittedName>
        <fullName evidence="2">Uncharacterized protein</fullName>
    </submittedName>
</protein>
<comment type="caution">
    <text evidence="2">The sequence shown here is derived from an EMBL/GenBank/DDBJ whole genome shotgun (WGS) entry which is preliminary data.</text>
</comment>
<dbReference type="EMBL" id="BGPR01000377">
    <property type="protein sequence ID" value="GBM16672.1"/>
    <property type="molecule type" value="Genomic_DNA"/>
</dbReference>
<dbReference type="AlphaFoldDB" id="A0A4Y2DIS6"/>
<keyword evidence="3" id="KW-1185">Reference proteome</keyword>
<dbReference type="Proteomes" id="UP000499080">
    <property type="component" value="Unassembled WGS sequence"/>
</dbReference>
<evidence type="ECO:0000313" key="2">
    <source>
        <dbReference type="EMBL" id="GBM16672.1"/>
    </source>
</evidence>
<reference evidence="2 3" key="1">
    <citation type="journal article" date="2019" name="Sci. Rep.">
        <title>Orb-weaving spider Araneus ventricosus genome elucidates the spidroin gene catalogue.</title>
        <authorList>
            <person name="Kono N."/>
            <person name="Nakamura H."/>
            <person name="Ohtoshi R."/>
            <person name="Moran D.A.P."/>
            <person name="Shinohara A."/>
            <person name="Yoshida Y."/>
            <person name="Fujiwara M."/>
            <person name="Mori M."/>
            <person name="Tomita M."/>
            <person name="Arakawa K."/>
        </authorList>
    </citation>
    <scope>NUCLEOTIDE SEQUENCE [LARGE SCALE GENOMIC DNA]</scope>
</reference>
<evidence type="ECO:0000313" key="3">
    <source>
        <dbReference type="Proteomes" id="UP000499080"/>
    </source>
</evidence>
<gene>
    <name evidence="2" type="ORF">AVEN_88996_1</name>
</gene>
<evidence type="ECO:0000256" key="1">
    <source>
        <dbReference type="SAM" id="MobiDB-lite"/>
    </source>
</evidence>
<proteinExistence type="predicted"/>